<organism evidence="4 5">
    <name type="scientific">Leishmania lindenbergi</name>
    <dbReference type="NCBI Taxonomy" id="651832"/>
    <lineage>
        <taxon>Eukaryota</taxon>
        <taxon>Discoba</taxon>
        <taxon>Euglenozoa</taxon>
        <taxon>Kinetoplastea</taxon>
        <taxon>Metakinetoplastina</taxon>
        <taxon>Trypanosomatida</taxon>
        <taxon>Trypanosomatidae</taxon>
        <taxon>Leishmaniinae</taxon>
        <taxon>Leishmania</taxon>
    </lineage>
</organism>
<name>A0AAW3ADQ6_9TRYP</name>
<reference evidence="4 5" key="1">
    <citation type="submission" date="2024-02" db="EMBL/GenBank/DDBJ databases">
        <title>FIRST GENOME SEQUENCES OF Leishmania (Viannia) shawi, Leishmania (Viannia) lindenbergi AND Leishmania (Viannia) utingensis.</title>
        <authorList>
            <person name="Resadore F."/>
            <person name="Custodio M.G.F."/>
            <person name="Boite M.C."/>
            <person name="Cupolillo E."/>
            <person name="Ferreira G.E.M."/>
        </authorList>
    </citation>
    <scope>NUCLEOTIDE SEQUENCE [LARGE SCALE GENOMIC DNA]</scope>
    <source>
        <strain evidence="4 5">MHOM/BR/1966/M15733</strain>
    </source>
</reference>
<feature type="chain" id="PRO_5044014024" description="Membrane-associated protein" evidence="3">
    <location>
        <begin position="23"/>
        <end position="416"/>
    </location>
</feature>
<gene>
    <name evidence="4" type="ORF">Q4I31_004184</name>
</gene>
<evidence type="ECO:0000256" key="2">
    <source>
        <dbReference type="SAM" id="Phobius"/>
    </source>
</evidence>
<comment type="caution">
    <text evidence="4">The sequence shown here is derived from an EMBL/GenBank/DDBJ whole genome shotgun (WGS) entry which is preliminary data.</text>
</comment>
<keyword evidence="2" id="KW-0472">Membrane</keyword>
<sequence>MTPSSLLAVLVLFLVTLGFVNGDVSFNFNGMIVLKNATLNTDFVVTTSFVDLITSTLQDAAHPSAPLMTVVQAVPPHLVILLNMWYTGTPTDVQTAISNINGTYMRWANGDALNASGALSYACMTNIGQQPTVIKYTNSCSFWNAPLPPSSAETCSRNLSLLFYTADLSELDPRASLKSALCTFLSTDCDLISYGDLAVTQINLRGSLTTVRVMPFTVLSQNREATLATLVTYAQYASVLVEYNITYILADGVQVFFKGFSPQLSTLGTFEKCVAQMWYLIFLIILVPVIFMVSHRMFLRGRVSGKRSIAKSERDIRAGVHLSSMPWANFGGGGGYQYYPQQVYSGGYGGGDGSQQVGGGDATQENAPPQSFEHPFQTAAQGWEGQQYGAQQYDRQQYAIWDGNEAQKNQWQDREK</sequence>
<keyword evidence="2" id="KW-0812">Transmembrane</keyword>
<feature type="compositionally biased region" description="Gly residues" evidence="1">
    <location>
        <begin position="350"/>
        <end position="361"/>
    </location>
</feature>
<feature type="signal peptide" evidence="3">
    <location>
        <begin position="1"/>
        <end position="22"/>
    </location>
</feature>
<keyword evidence="5" id="KW-1185">Reference proteome</keyword>
<feature type="region of interest" description="Disordered" evidence="1">
    <location>
        <begin position="350"/>
        <end position="388"/>
    </location>
</feature>
<dbReference type="AlphaFoldDB" id="A0AAW3ADQ6"/>
<keyword evidence="3" id="KW-0732">Signal</keyword>
<feature type="transmembrane region" description="Helical" evidence="2">
    <location>
        <begin position="277"/>
        <end position="299"/>
    </location>
</feature>
<evidence type="ECO:0000256" key="3">
    <source>
        <dbReference type="SAM" id="SignalP"/>
    </source>
</evidence>
<accession>A0AAW3ADQ6</accession>
<keyword evidence="2" id="KW-1133">Transmembrane helix</keyword>
<evidence type="ECO:0000256" key="1">
    <source>
        <dbReference type="SAM" id="MobiDB-lite"/>
    </source>
</evidence>
<dbReference type="Proteomes" id="UP001500131">
    <property type="component" value="Unassembled WGS sequence"/>
</dbReference>
<proteinExistence type="predicted"/>
<dbReference type="EMBL" id="JBAMZK010000026">
    <property type="protein sequence ID" value="KAL0503441.1"/>
    <property type="molecule type" value="Genomic_DNA"/>
</dbReference>
<evidence type="ECO:0000313" key="5">
    <source>
        <dbReference type="Proteomes" id="UP001500131"/>
    </source>
</evidence>
<evidence type="ECO:0008006" key="6">
    <source>
        <dbReference type="Google" id="ProtNLM"/>
    </source>
</evidence>
<protein>
    <recommendedName>
        <fullName evidence="6">Membrane-associated protein</fullName>
    </recommendedName>
</protein>
<evidence type="ECO:0000313" key="4">
    <source>
        <dbReference type="EMBL" id="KAL0503441.1"/>
    </source>
</evidence>